<dbReference type="AlphaFoldDB" id="A0A9D1G0X5"/>
<dbReference type="EMBL" id="DVJN01000164">
    <property type="protein sequence ID" value="HIS92992.1"/>
    <property type="molecule type" value="Genomic_DNA"/>
</dbReference>
<sequence>MANRRGKKQRARRTLRRVSVAALVLCTVLFWPMGGMVDEAAPGEMRAQVLAPEFTPEAATATAPILTPSPAPTATPVPTATPTPAPQEITITFGGDCTLAGDVNKNNTRFQSFVDEYGYDYFLANLKPVFEADDLTIVNLEGPLTTSDDKRGGRQFNFRGDPGNAQILSAASVEAVHMANNHARDFQEQGYEDTLAAVEAVGIVPYGYSQTQVMEVKGVRIGLIGLTEWDYEPSEIREMVAGLRESCDILVATFHWGEELRYTSTSSQRKCAEAAIEAGADVVVGHHPHVVSGVAEYEGVPVVFSVGNLCFGGNIRPTDMDAMLFQVHFTVDHTGAILEDSFTVIPIRVSGNSKENDYQPYIAVGEEAERILEKIEGYSLVDIR</sequence>
<evidence type="ECO:0000256" key="1">
    <source>
        <dbReference type="ARBA" id="ARBA00005662"/>
    </source>
</evidence>
<evidence type="ECO:0000313" key="3">
    <source>
        <dbReference type="EMBL" id="HIS92992.1"/>
    </source>
</evidence>
<dbReference type="Proteomes" id="UP000824140">
    <property type="component" value="Unassembled WGS sequence"/>
</dbReference>
<comment type="similarity">
    <text evidence="1">Belongs to the CapA family.</text>
</comment>
<gene>
    <name evidence="3" type="ORF">IAA84_08270</name>
</gene>
<dbReference type="InterPro" id="IPR029052">
    <property type="entry name" value="Metallo-depent_PP-like"/>
</dbReference>
<protein>
    <submittedName>
        <fullName evidence="3">CapA family protein</fullName>
    </submittedName>
</protein>
<dbReference type="PANTHER" id="PTHR33393">
    <property type="entry name" value="POLYGLUTAMINE SYNTHESIS ACCESSORY PROTEIN RV0574C-RELATED"/>
    <property type="match status" value="1"/>
</dbReference>
<dbReference type="Pfam" id="PF09587">
    <property type="entry name" value="PGA_cap"/>
    <property type="match status" value="1"/>
</dbReference>
<name>A0A9D1G0X5_9FIRM</name>
<accession>A0A9D1G0X5</accession>
<dbReference type="SUPFAM" id="SSF56300">
    <property type="entry name" value="Metallo-dependent phosphatases"/>
    <property type="match status" value="1"/>
</dbReference>
<feature type="domain" description="Capsule synthesis protein CapA" evidence="2">
    <location>
        <begin position="90"/>
        <end position="313"/>
    </location>
</feature>
<dbReference type="InterPro" id="IPR019079">
    <property type="entry name" value="Capsule_synth_CapA"/>
</dbReference>
<proteinExistence type="inferred from homology"/>
<reference evidence="3" key="2">
    <citation type="journal article" date="2021" name="PeerJ">
        <title>Extensive microbial diversity within the chicken gut microbiome revealed by metagenomics and culture.</title>
        <authorList>
            <person name="Gilroy R."/>
            <person name="Ravi A."/>
            <person name="Getino M."/>
            <person name="Pursley I."/>
            <person name="Horton D.L."/>
            <person name="Alikhan N.F."/>
            <person name="Baker D."/>
            <person name="Gharbi K."/>
            <person name="Hall N."/>
            <person name="Watson M."/>
            <person name="Adriaenssens E.M."/>
            <person name="Foster-Nyarko E."/>
            <person name="Jarju S."/>
            <person name="Secka A."/>
            <person name="Antonio M."/>
            <person name="Oren A."/>
            <person name="Chaudhuri R.R."/>
            <person name="La Ragione R."/>
            <person name="Hildebrand F."/>
            <person name="Pallen M.J."/>
        </authorList>
    </citation>
    <scope>NUCLEOTIDE SEQUENCE</scope>
    <source>
        <strain evidence="3">13766</strain>
    </source>
</reference>
<organism evidence="3 4">
    <name type="scientific">Candidatus Alectryocaccomicrobium excrementavium</name>
    <dbReference type="NCBI Taxonomy" id="2840668"/>
    <lineage>
        <taxon>Bacteria</taxon>
        <taxon>Bacillati</taxon>
        <taxon>Bacillota</taxon>
        <taxon>Clostridia</taxon>
        <taxon>Candidatus Alectryocaccomicrobium</taxon>
    </lineage>
</organism>
<evidence type="ECO:0000313" key="4">
    <source>
        <dbReference type="Proteomes" id="UP000824140"/>
    </source>
</evidence>
<dbReference type="InterPro" id="IPR052169">
    <property type="entry name" value="CW_Biosynth-Accessory"/>
</dbReference>
<dbReference type="PANTHER" id="PTHR33393:SF13">
    <property type="entry name" value="PGA BIOSYNTHESIS PROTEIN CAPA"/>
    <property type="match status" value="1"/>
</dbReference>
<dbReference type="Gene3D" id="3.60.21.10">
    <property type="match status" value="1"/>
</dbReference>
<dbReference type="CDD" id="cd07381">
    <property type="entry name" value="MPP_CapA"/>
    <property type="match status" value="1"/>
</dbReference>
<evidence type="ECO:0000259" key="2">
    <source>
        <dbReference type="SMART" id="SM00854"/>
    </source>
</evidence>
<comment type="caution">
    <text evidence="3">The sequence shown here is derived from an EMBL/GenBank/DDBJ whole genome shotgun (WGS) entry which is preliminary data.</text>
</comment>
<reference evidence="3" key="1">
    <citation type="submission" date="2020-10" db="EMBL/GenBank/DDBJ databases">
        <authorList>
            <person name="Gilroy R."/>
        </authorList>
    </citation>
    <scope>NUCLEOTIDE SEQUENCE</scope>
    <source>
        <strain evidence="3">13766</strain>
    </source>
</reference>
<dbReference type="SMART" id="SM00854">
    <property type="entry name" value="PGA_cap"/>
    <property type="match status" value="1"/>
</dbReference>